<organism evidence="3 4">
    <name type="scientific">Passalora fulva</name>
    <name type="common">Tomato leaf mold</name>
    <name type="synonym">Cladosporium fulvum</name>
    <dbReference type="NCBI Taxonomy" id="5499"/>
    <lineage>
        <taxon>Eukaryota</taxon>
        <taxon>Fungi</taxon>
        <taxon>Dikarya</taxon>
        <taxon>Ascomycota</taxon>
        <taxon>Pezizomycotina</taxon>
        <taxon>Dothideomycetes</taxon>
        <taxon>Dothideomycetidae</taxon>
        <taxon>Mycosphaerellales</taxon>
        <taxon>Mycosphaerellaceae</taxon>
        <taxon>Fulvia</taxon>
    </lineage>
</organism>
<evidence type="ECO:0000313" key="3">
    <source>
        <dbReference type="EMBL" id="UJO23622.1"/>
    </source>
</evidence>
<evidence type="ECO:0000313" key="4">
    <source>
        <dbReference type="Proteomes" id="UP000756132"/>
    </source>
</evidence>
<name>A0A9Q8UV92_PASFU</name>
<keyword evidence="4" id="KW-1185">Reference proteome</keyword>
<gene>
    <name evidence="3" type="ORF">CLAFUR5_13201</name>
</gene>
<dbReference type="Proteomes" id="UP000756132">
    <property type="component" value="Chromosome 11"/>
</dbReference>
<feature type="coiled-coil region" evidence="1">
    <location>
        <begin position="226"/>
        <end position="255"/>
    </location>
</feature>
<proteinExistence type="predicted"/>
<reference evidence="3" key="1">
    <citation type="submission" date="2021-12" db="EMBL/GenBank/DDBJ databases">
        <authorList>
            <person name="Zaccaron A."/>
            <person name="Stergiopoulos I."/>
        </authorList>
    </citation>
    <scope>NUCLEOTIDE SEQUENCE</scope>
    <source>
        <strain evidence="3">Race5_Kim</strain>
    </source>
</reference>
<accession>A0A9Q8UV92</accession>
<dbReference type="KEGG" id="ffu:CLAFUR5_13201"/>
<sequence>MSNQQPATSAAPTAGPDPINGLMAEVTRTSCLAMKVILERHIKTGDGVAPAYGHLVDGTAEKTNRDKGVQVIEGINSGKGVYFRLPVECKQSLPANPKDCAHRLLSWIYKHAVVHRKLEEAEARLQAIIAERTLNDMRQQVRQQVASRVNPPIAPAPPAALPPLPARQHGAGNTTAQPPQPPHPPTTAGLNIRARPTAHPAVLPPQVVRAGAEPQDNRAKVGSKRKRDLETNLEILKLKKEKRDAEYKLEEALIKREIGLAGDDK</sequence>
<dbReference type="RefSeq" id="XP_047767988.1">
    <property type="nucleotide sequence ID" value="XM_047912349.1"/>
</dbReference>
<reference evidence="3" key="2">
    <citation type="journal article" date="2022" name="Microb. Genom.">
        <title>A chromosome-scale genome assembly of the tomato pathogen Cladosporium fulvum reveals a compartmentalized genome architecture and the presence of a dispensable chromosome.</title>
        <authorList>
            <person name="Zaccaron A.Z."/>
            <person name="Chen L.H."/>
            <person name="Samaras A."/>
            <person name="Stergiopoulos I."/>
        </authorList>
    </citation>
    <scope>NUCLEOTIDE SEQUENCE</scope>
    <source>
        <strain evidence="3">Race5_Kim</strain>
    </source>
</reference>
<dbReference type="AlphaFoldDB" id="A0A9Q8UV92"/>
<keyword evidence="1" id="KW-0175">Coiled coil</keyword>
<feature type="compositionally biased region" description="Pro residues" evidence="2">
    <location>
        <begin position="152"/>
        <end position="165"/>
    </location>
</feature>
<dbReference type="GeneID" id="71993079"/>
<feature type="region of interest" description="Disordered" evidence="2">
    <location>
        <begin position="144"/>
        <end position="191"/>
    </location>
</feature>
<protein>
    <submittedName>
        <fullName evidence="3">Uncharacterized protein</fullName>
    </submittedName>
</protein>
<evidence type="ECO:0000256" key="2">
    <source>
        <dbReference type="SAM" id="MobiDB-lite"/>
    </source>
</evidence>
<evidence type="ECO:0000256" key="1">
    <source>
        <dbReference type="SAM" id="Coils"/>
    </source>
</evidence>
<dbReference type="EMBL" id="CP090173">
    <property type="protein sequence ID" value="UJO23622.1"/>
    <property type="molecule type" value="Genomic_DNA"/>
</dbReference>